<dbReference type="InParanoid" id="Q020M7"/>
<dbReference type="PROSITE" id="PS00061">
    <property type="entry name" value="ADH_SHORT"/>
    <property type="match status" value="1"/>
</dbReference>
<dbReference type="Gene3D" id="3.40.50.720">
    <property type="entry name" value="NAD(P)-binding Rossmann-like Domain"/>
    <property type="match status" value="1"/>
</dbReference>
<evidence type="ECO:0000256" key="2">
    <source>
        <dbReference type="ARBA" id="ARBA00023002"/>
    </source>
</evidence>
<dbReference type="AlphaFoldDB" id="Q020M7"/>
<evidence type="ECO:0000256" key="1">
    <source>
        <dbReference type="ARBA" id="ARBA00006484"/>
    </source>
</evidence>
<keyword evidence="2" id="KW-0560">Oxidoreductase</keyword>
<dbReference type="InterPro" id="IPR036291">
    <property type="entry name" value="NAD(P)-bd_dom_sf"/>
</dbReference>
<dbReference type="STRING" id="234267.Acid_3654"/>
<dbReference type="OrthoDB" id="118015at2"/>
<name>Q020M7_SOLUE</name>
<dbReference type="Pfam" id="PF00106">
    <property type="entry name" value="adh_short"/>
    <property type="match status" value="1"/>
</dbReference>
<dbReference type="CDD" id="cd05233">
    <property type="entry name" value="SDR_c"/>
    <property type="match status" value="1"/>
</dbReference>
<dbReference type="InterPro" id="IPR002347">
    <property type="entry name" value="SDR_fam"/>
</dbReference>
<dbReference type="EMBL" id="CP000473">
    <property type="protein sequence ID" value="ABJ84626.1"/>
    <property type="molecule type" value="Genomic_DNA"/>
</dbReference>
<protein>
    <submittedName>
        <fullName evidence="4">Short-chain dehydrogenase/reductase SDR</fullName>
    </submittedName>
</protein>
<dbReference type="PANTHER" id="PTHR24321:SF8">
    <property type="entry name" value="ESTRADIOL 17-BETA-DEHYDROGENASE 8-RELATED"/>
    <property type="match status" value="1"/>
</dbReference>
<comment type="similarity">
    <text evidence="1 3">Belongs to the short-chain dehydrogenases/reductases (SDR) family.</text>
</comment>
<evidence type="ECO:0000256" key="3">
    <source>
        <dbReference type="RuleBase" id="RU000363"/>
    </source>
</evidence>
<dbReference type="KEGG" id="sus:Acid_3654"/>
<dbReference type="SUPFAM" id="SSF51735">
    <property type="entry name" value="NAD(P)-binding Rossmann-fold domains"/>
    <property type="match status" value="1"/>
</dbReference>
<dbReference type="PRINTS" id="PR00080">
    <property type="entry name" value="SDRFAMILY"/>
</dbReference>
<gene>
    <name evidence="4" type="ordered locus">Acid_3654</name>
</gene>
<dbReference type="GO" id="GO:0016491">
    <property type="term" value="F:oxidoreductase activity"/>
    <property type="evidence" value="ECO:0007669"/>
    <property type="project" value="UniProtKB-KW"/>
</dbReference>
<dbReference type="PANTHER" id="PTHR24321">
    <property type="entry name" value="DEHYDROGENASES, SHORT CHAIN"/>
    <property type="match status" value="1"/>
</dbReference>
<dbReference type="PRINTS" id="PR00081">
    <property type="entry name" value="GDHRDH"/>
</dbReference>
<dbReference type="HOGENOM" id="CLU_010194_1_2_0"/>
<evidence type="ECO:0000313" key="4">
    <source>
        <dbReference type="EMBL" id="ABJ84626.1"/>
    </source>
</evidence>
<dbReference type="InterPro" id="IPR020904">
    <property type="entry name" value="Sc_DH/Rdtase_CS"/>
</dbReference>
<organism evidence="4">
    <name type="scientific">Solibacter usitatus (strain Ellin6076)</name>
    <dbReference type="NCBI Taxonomy" id="234267"/>
    <lineage>
        <taxon>Bacteria</taxon>
        <taxon>Pseudomonadati</taxon>
        <taxon>Acidobacteriota</taxon>
        <taxon>Terriglobia</taxon>
        <taxon>Bryobacterales</taxon>
        <taxon>Solibacteraceae</taxon>
        <taxon>Candidatus Solibacter</taxon>
    </lineage>
</organism>
<reference evidence="4" key="1">
    <citation type="submission" date="2006-10" db="EMBL/GenBank/DDBJ databases">
        <title>Complete sequence of Solibacter usitatus Ellin6076.</title>
        <authorList>
            <consortium name="US DOE Joint Genome Institute"/>
            <person name="Copeland A."/>
            <person name="Lucas S."/>
            <person name="Lapidus A."/>
            <person name="Barry K."/>
            <person name="Detter J.C."/>
            <person name="Glavina del Rio T."/>
            <person name="Hammon N."/>
            <person name="Israni S."/>
            <person name="Dalin E."/>
            <person name="Tice H."/>
            <person name="Pitluck S."/>
            <person name="Thompson L.S."/>
            <person name="Brettin T."/>
            <person name="Bruce D."/>
            <person name="Han C."/>
            <person name="Tapia R."/>
            <person name="Gilna P."/>
            <person name="Schmutz J."/>
            <person name="Larimer F."/>
            <person name="Land M."/>
            <person name="Hauser L."/>
            <person name="Kyrpides N."/>
            <person name="Mikhailova N."/>
            <person name="Janssen P.H."/>
            <person name="Kuske C.R."/>
            <person name="Richardson P."/>
        </authorList>
    </citation>
    <scope>NUCLEOTIDE SEQUENCE</scope>
    <source>
        <strain evidence="4">Ellin6076</strain>
    </source>
</reference>
<accession>Q020M7</accession>
<dbReference type="eggNOG" id="COG1028">
    <property type="taxonomic scope" value="Bacteria"/>
</dbReference>
<sequence length="226" mass="22879" precursor="true">MAHTLNDKVALITGAAGGLGVAVTQAFLEGGANVAGVSRHIKADQFQHPNFSAFPGDLASGAAARKIVESVVAQLGRIDALVHVMGGFAGGQSVADTDDATMEQMLDLNFRSGFFMARAVLPLMKRQGSGRILVVASRQGAEPGAMVGAYSASKAAMIALVKSIALENKDAGITANTVLPGAMATPGNQGSNLVATEEVAALLAHLASDAAAQITGAAIPVYGRQL</sequence>
<proteinExistence type="inferred from homology"/>